<keyword evidence="5 10" id="KW-0547">Nucleotide-binding</keyword>
<name>A0A2W5V9Q5_9CORY</name>
<evidence type="ECO:0000256" key="4">
    <source>
        <dbReference type="ARBA" id="ARBA00022679"/>
    </source>
</evidence>
<dbReference type="Proteomes" id="UP000249432">
    <property type="component" value="Unassembled WGS sequence"/>
</dbReference>
<keyword evidence="8" id="KW-0311">Gluconate utilization</keyword>
<evidence type="ECO:0000256" key="8">
    <source>
        <dbReference type="ARBA" id="ARBA00023064"/>
    </source>
</evidence>
<dbReference type="PANTHER" id="PTHR43442:SF3">
    <property type="entry name" value="GLUCONOKINASE-RELATED"/>
    <property type="match status" value="1"/>
</dbReference>
<dbReference type="InterPro" id="IPR027417">
    <property type="entry name" value="P-loop_NTPase"/>
</dbReference>
<dbReference type="PANTHER" id="PTHR43442">
    <property type="entry name" value="GLUCONOKINASE-RELATED"/>
    <property type="match status" value="1"/>
</dbReference>
<evidence type="ECO:0000256" key="9">
    <source>
        <dbReference type="ARBA" id="ARBA00048090"/>
    </source>
</evidence>
<accession>A0A2W5V9Q5</accession>
<gene>
    <name evidence="11" type="ORF">DI525_01050</name>
</gene>
<protein>
    <recommendedName>
        <fullName evidence="3 10">Gluconokinase</fullName>
        <ecNumber evidence="3 10">2.7.1.12</ecNumber>
    </recommendedName>
</protein>
<proteinExistence type="inferred from homology"/>
<dbReference type="GO" id="GO:0046316">
    <property type="term" value="F:gluconokinase activity"/>
    <property type="evidence" value="ECO:0007669"/>
    <property type="project" value="UniProtKB-EC"/>
</dbReference>
<dbReference type="AlphaFoldDB" id="A0A2W5V9Q5"/>
<dbReference type="GO" id="GO:0005524">
    <property type="term" value="F:ATP binding"/>
    <property type="evidence" value="ECO:0007669"/>
    <property type="project" value="UniProtKB-KW"/>
</dbReference>
<dbReference type="RefSeq" id="WP_303733945.1">
    <property type="nucleotide sequence ID" value="NZ_CAKZHK010000006.1"/>
</dbReference>
<comment type="similarity">
    <text evidence="2 10">Belongs to the gluconokinase GntK/GntV family.</text>
</comment>
<dbReference type="EMBL" id="QFRA01000001">
    <property type="protein sequence ID" value="PZR06881.1"/>
    <property type="molecule type" value="Genomic_DNA"/>
</dbReference>
<evidence type="ECO:0000256" key="2">
    <source>
        <dbReference type="ARBA" id="ARBA00008420"/>
    </source>
</evidence>
<keyword evidence="7 10" id="KW-0067">ATP-binding</keyword>
<evidence type="ECO:0000256" key="3">
    <source>
        <dbReference type="ARBA" id="ARBA00012054"/>
    </source>
</evidence>
<comment type="catalytic activity">
    <reaction evidence="9 10">
        <text>D-gluconate + ATP = 6-phospho-D-gluconate + ADP + H(+)</text>
        <dbReference type="Rhea" id="RHEA:19433"/>
        <dbReference type="ChEBI" id="CHEBI:15378"/>
        <dbReference type="ChEBI" id="CHEBI:18391"/>
        <dbReference type="ChEBI" id="CHEBI:30616"/>
        <dbReference type="ChEBI" id="CHEBI:58759"/>
        <dbReference type="ChEBI" id="CHEBI:456216"/>
        <dbReference type="EC" id="2.7.1.12"/>
    </reaction>
</comment>
<dbReference type="Gene3D" id="3.40.50.300">
    <property type="entry name" value="P-loop containing nucleotide triphosphate hydrolases"/>
    <property type="match status" value="1"/>
</dbReference>
<evidence type="ECO:0000256" key="6">
    <source>
        <dbReference type="ARBA" id="ARBA00022777"/>
    </source>
</evidence>
<comment type="caution">
    <text evidence="11">The sequence shown here is derived from an EMBL/GenBank/DDBJ whole genome shotgun (WGS) entry which is preliminary data.</text>
</comment>
<sequence length="178" mass="19659">MDLSAPLHIVVMGVSGSGKTSVAQHLHGSTGFPYAEADDFHPQSNIQKMESDIPLTDDDRWPWLRALRDWISEHGDAGESTVVTCSALKRAYRDLLSETHGNVLFVHLTGPMELIANRMELRSGHFMPRSLLPSQFDTLETLEGDENGITLDISQTIEELDKQVLAIAQQRANAGGHE</sequence>
<dbReference type="GO" id="GO:0019521">
    <property type="term" value="P:D-gluconate metabolic process"/>
    <property type="evidence" value="ECO:0007669"/>
    <property type="project" value="UniProtKB-KW"/>
</dbReference>
<dbReference type="EC" id="2.7.1.12" evidence="3 10"/>
<dbReference type="InterPro" id="IPR006001">
    <property type="entry name" value="Therm_gnt_kin"/>
</dbReference>
<dbReference type="GO" id="GO:0005737">
    <property type="term" value="C:cytoplasm"/>
    <property type="evidence" value="ECO:0007669"/>
    <property type="project" value="TreeGrafter"/>
</dbReference>
<evidence type="ECO:0000256" key="1">
    <source>
        <dbReference type="ARBA" id="ARBA00004761"/>
    </source>
</evidence>
<dbReference type="CDD" id="cd02021">
    <property type="entry name" value="GntK"/>
    <property type="match status" value="1"/>
</dbReference>
<organism evidence="11 12">
    <name type="scientific">Corynebacterium kroppenstedtii</name>
    <dbReference type="NCBI Taxonomy" id="161879"/>
    <lineage>
        <taxon>Bacteria</taxon>
        <taxon>Bacillati</taxon>
        <taxon>Actinomycetota</taxon>
        <taxon>Actinomycetes</taxon>
        <taxon>Mycobacteriales</taxon>
        <taxon>Corynebacteriaceae</taxon>
        <taxon>Corynebacterium</taxon>
    </lineage>
</organism>
<reference evidence="11 12" key="1">
    <citation type="submission" date="2017-08" db="EMBL/GenBank/DDBJ databases">
        <title>Infants hospitalized years apart are colonized by the same room-sourced microbial strains.</title>
        <authorList>
            <person name="Brooks B."/>
            <person name="Olm M.R."/>
            <person name="Firek B.A."/>
            <person name="Baker R."/>
            <person name="Thomas B.C."/>
            <person name="Morowitz M.J."/>
            <person name="Banfield J.F."/>
        </authorList>
    </citation>
    <scope>NUCLEOTIDE SEQUENCE [LARGE SCALE GENOMIC DNA]</scope>
    <source>
        <strain evidence="11">S2_003_000_R1_3</strain>
    </source>
</reference>
<evidence type="ECO:0000256" key="7">
    <source>
        <dbReference type="ARBA" id="ARBA00022840"/>
    </source>
</evidence>
<dbReference type="NCBIfam" id="TIGR01313">
    <property type="entry name" value="therm_gnt_kin"/>
    <property type="match status" value="1"/>
</dbReference>
<evidence type="ECO:0000313" key="12">
    <source>
        <dbReference type="Proteomes" id="UP000249432"/>
    </source>
</evidence>
<evidence type="ECO:0000256" key="10">
    <source>
        <dbReference type="RuleBase" id="RU363066"/>
    </source>
</evidence>
<evidence type="ECO:0000313" key="11">
    <source>
        <dbReference type="EMBL" id="PZR06881.1"/>
    </source>
</evidence>
<keyword evidence="4 10" id="KW-0808">Transferase</keyword>
<comment type="pathway">
    <text evidence="1">Carbohydrate acid metabolism.</text>
</comment>
<evidence type="ECO:0000256" key="5">
    <source>
        <dbReference type="ARBA" id="ARBA00022741"/>
    </source>
</evidence>
<dbReference type="FunFam" id="3.40.50.300:FF:000522">
    <property type="entry name" value="Gluconokinase"/>
    <property type="match status" value="1"/>
</dbReference>
<dbReference type="SUPFAM" id="SSF52540">
    <property type="entry name" value="P-loop containing nucleoside triphosphate hydrolases"/>
    <property type="match status" value="1"/>
</dbReference>
<keyword evidence="6 10" id="KW-0418">Kinase</keyword>